<proteinExistence type="predicted"/>
<protein>
    <submittedName>
        <fullName evidence="6">Ubiquinone biosynthesis O-methyltransferase</fullName>
    </submittedName>
</protein>
<dbReference type="SUPFAM" id="SSF53335">
    <property type="entry name" value="S-adenosyl-L-methionine-dependent methyltransferases"/>
    <property type="match status" value="1"/>
</dbReference>
<dbReference type="GO" id="GO:0032259">
    <property type="term" value="P:methylation"/>
    <property type="evidence" value="ECO:0007669"/>
    <property type="project" value="UniProtKB-KW"/>
</dbReference>
<gene>
    <name evidence="6" type="ORF">B1B_06516</name>
    <name evidence="5" type="ORF">B2A_06827</name>
</gene>
<dbReference type="InterPro" id="IPR010233">
    <property type="entry name" value="UbiG_MeTrfase"/>
</dbReference>
<dbReference type="GO" id="GO:0061542">
    <property type="term" value="F:3-demethylubiquinol 3-O-methyltransferase activity"/>
    <property type="evidence" value="ECO:0007669"/>
    <property type="project" value="InterPro"/>
</dbReference>
<keyword evidence="2 6" id="KW-0808">Transferase</keyword>
<dbReference type="CDD" id="cd02440">
    <property type="entry name" value="AdoMet_MTases"/>
    <property type="match status" value="1"/>
</dbReference>
<dbReference type="AlphaFoldDB" id="T1B4X6"/>
<dbReference type="Gene3D" id="3.40.50.150">
    <property type="entry name" value="Vaccinia Virus protein VP39"/>
    <property type="match status" value="1"/>
</dbReference>
<evidence type="ECO:0000256" key="3">
    <source>
        <dbReference type="ARBA" id="ARBA00022688"/>
    </source>
</evidence>
<dbReference type="GO" id="GO:0010420">
    <property type="term" value="F:polyprenyldihydroxybenzoate methyltransferase activity"/>
    <property type="evidence" value="ECO:0007669"/>
    <property type="project" value="InterPro"/>
</dbReference>
<reference evidence="6" key="2">
    <citation type="journal article" date="2014" name="ISME J.">
        <title>Microbial stratification in low pH oxic and suboxic macroscopic growths along an acid mine drainage.</title>
        <authorList>
            <person name="Mendez-Garcia C."/>
            <person name="Mesa V."/>
            <person name="Sprenger R.R."/>
            <person name="Richter M."/>
            <person name="Diez M.S."/>
            <person name="Solano J."/>
            <person name="Bargiela R."/>
            <person name="Golyshina O.V."/>
            <person name="Manteca A."/>
            <person name="Ramos J.L."/>
            <person name="Gallego J.R."/>
            <person name="Llorente I."/>
            <person name="Martins Dos Santos V.A."/>
            <person name="Jensen O.N."/>
            <person name="Pelaez A.I."/>
            <person name="Sanchez J."/>
            <person name="Ferrer M."/>
        </authorList>
    </citation>
    <scope>NUCLEOTIDE SEQUENCE</scope>
</reference>
<evidence type="ECO:0000313" key="6">
    <source>
        <dbReference type="EMBL" id="EQD65007.1"/>
    </source>
</evidence>
<dbReference type="Pfam" id="PF13489">
    <property type="entry name" value="Methyltransf_23"/>
    <property type="match status" value="1"/>
</dbReference>
<dbReference type="PANTHER" id="PTHR43464">
    <property type="entry name" value="METHYLTRANSFERASE"/>
    <property type="match status" value="1"/>
</dbReference>
<keyword evidence="6" id="KW-0830">Ubiquinone</keyword>
<keyword evidence="1 6" id="KW-0489">Methyltransferase</keyword>
<keyword evidence="4" id="KW-0949">S-adenosyl-L-methionine</keyword>
<dbReference type="EMBL" id="AUZZ01004864">
    <property type="protein sequence ID" value="EQD51639.1"/>
    <property type="molecule type" value="Genomic_DNA"/>
</dbReference>
<name>T1B4X6_9ZZZZ</name>
<dbReference type="InterPro" id="IPR029063">
    <property type="entry name" value="SAM-dependent_MTases_sf"/>
</dbReference>
<sequence length="220" mass="24743">MSWAEDWWDPDGSYATLHHINPVRLSFMKKRVDLAGRHILDIGCGGGILTEALAQAGAEVTGIDTSPEAIRIAEAHARKQGLGIHYQVGEASDLLQKRRQSFDIVTCFELVEHVPDPRTIIQNAAELTRLGGTVLVSTINRTLRAWLFAIVAAEHVLQLTPRGLHRYDRFRTPEEIEDWAKAAGLRLCDRRGLLYLPWLHTAFLTGDLSVNYLLHFERTS</sequence>
<organism evidence="6">
    <name type="scientific">mine drainage metagenome</name>
    <dbReference type="NCBI Taxonomy" id="410659"/>
    <lineage>
        <taxon>unclassified sequences</taxon>
        <taxon>metagenomes</taxon>
        <taxon>ecological metagenomes</taxon>
    </lineage>
</organism>
<evidence type="ECO:0000256" key="2">
    <source>
        <dbReference type="ARBA" id="ARBA00022679"/>
    </source>
</evidence>
<keyword evidence="3" id="KW-0831">Ubiquinone biosynthesis</keyword>
<comment type="caution">
    <text evidence="6">The sequence shown here is derived from an EMBL/GenBank/DDBJ whole genome shotgun (WGS) entry which is preliminary data.</text>
</comment>
<evidence type="ECO:0000256" key="1">
    <source>
        <dbReference type="ARBA" id="ARBA00022603"/>
    </source>
</evidence>
<accession>T1B4X6</accession>
<dbReference type="EMBL" id="AUZY01004123">
    <property type="protein sequence ID" value="EQD65007.1"/>
    <property type="molecule type" value="Genomic_DNA"/>
</dbReference>
<dbReference type="PANTHER" id="PTHR43464:SF19">
    <property type="entry name" value="UBIQUINONE BIOSYNTHESIS O-METHYLTRANSFERASE, MITOCHONDRIAL"/>
    <property type="match status" value="1"/>
</dbReference>
<evidence type="ECO:0000313" key="5">
    <source>
        <dbReference type="EMBL" id="EQD51639.1"/>
    </source>
</evidence>
<reference evidence="6" key="1">
    <citation type="submission" date="2013-08" db="EMBL/GenBank/DDBJ databases">
        <authorList>
            <person name="Mendez C."/>
            <person name="Richter M."/>
            <person name="Ferrer M."/>
            <person name="Sanchez J."/>
        </authorList>
    </citation>
    <scope>NUCLEOTIDE SEQUENCE</scope>
</reference>
<dbReference type="NCBIfam" id="TIGR01983">
    <property type="entry name" value="UbiG"/>
    <property type="match status" value="1"/>
</dbReference>
<evidence type="ECO:0000256" key="4">
    <source>
        <dbReference type="ARBA" id="ARBA00022691"/>
    </source>
</evidence>